<feature type="chain" id="PRO_5046469647" description="HD domain-containing protein" evidence="1">
    <location>
        <begin position="18"/>
        <end position="362"/>
    </location>
</feature>
<protein>
    <recommendedName>
        <fullName evidence="4">HD domain-containing protein</fullName>
    </recommendedName>
</protein>
<reference evidence="2 3" key="1">
    <citation type="submission" date="2023-01" db="EMBL/GenBank/DDBJ databases">
        <title>Novel species of the genus Asticcacaulis isolated from rivers.</title>
        <authorList>
            <person name="Lu H."/>
        </authorList>
    </citation>
    <scope>NUCLEOTIDE SEQUENCE [LARGE SCALE GENOMIC DNA]</scope>
    <source>
        <strain evidence="2 3">BYS171W</strain>
    </source>
</reference>
<dbReference type="EMBL" id="JAQQKX010000014">
    <property type="protein sequence ID" value="MDC7684680.1"/>
    <property type="molecule type" value="Genomic_DNA"/>
</dbReference>
<organism evidence="2 3">
    <name type="scientific">Asticcacaulis aquaticus</name>
    <dbReference type="NCBI Taxonomy" id="2984212"/>
    <lineage>
        <taxon>Bacteria</taxon>
        <taxon>Pseudomonadati</taxon>
        <taxon>Pseudomonadota</taxon>
        <taxon>Alphaproteobacteria</taxon>
        <taxon>Caulobacterales</taxon>
        <taxon>Caulobacteraceae</taxon>
        <taxon>Asticcacaulis</taxon>
    </lineage>
</organism>
<sequence>MKALPFSLILLAGAANAEPQVSQRLLDDYKALQATAKGLKDPAIRTPTVDALTPGTCIRHRANLSDADKAAILGQLAARGFVADTSTATMTGVFPPLNGDGTACPTSPQSFAATPGGTLYSHHGWPGGLPEHELLNQRIGADLSKRYARAGDVPVDGDLVSAAAIWHDWAKIMVFQWKPDGTLLSELRIGGPAATGSHHILGIAETMARGLSPRLVITQACAHAAPLGEDAPKFVVWLEAAAIIARVDPVKAGYLRQTDKGLDVNWSTGLTGESGIWRECLIHTASDDNYRHSHTVSTAADDVLKKLAPQFGYDPAAGNYLMKYRHVAMSELGGDRIQALLSTQGEAAVLAELQKLRKKGLF</sequence>
<feature type="signal peptide" evidence="1">
    <location>
        <begin position="1"/>
        <end position="17"/>
    </location>
</feature>
<gene>
    <name evidence="2" type="ORF">PQU92_15445</name>
</gene>
<keyword evidence="1" id="KW-0732">Signal</keyword>
<dbReference type="RefSeq" id="WP_272749150.1">
    <property type="nucleotide sequence ID" value="NZ_JAQQKX010000014.1"/>
</dbReference>
<comment type="caution">
    <text evidence="2">The sequence shown here is derived from an EMBL/GenBank/DDBJ whole genome shotgun (WGS) entry which is preliminary data.</text>
</comment>
<evidence type="ECO:0008006" key="4">
    <source>
        <dbReference type="Google" id="ProtNLM"/>
    </source>
</evidence>
<proteinExistence type="predicted"/>
<evidence type="ECO:0000313" key="3">
    <source>
        <dbReference type="Proteomes" id="UP001214854"/>
    </source>
</evidence>
<name>A0ABT5HXV1_9CAUL</name>
<evidence type="ECO:0000313" key="2">
    <source>
        <dbReference type="EMBL" id="MDC7684680.1"/>
    </source>
</evidence>
<dbReference type="Proteomes" id="UP001214854">
    <property type="component" value="Unassembled WGS sequence"/>
</dbReference>
<accession>A0ABT5HXV1</accession>
<evidence type="ECO:0000256" key="1">
    <source>
        <dbReference type="SAM" id="SignalP"/>
    </source>
</evidence>
<keyword evidence="3" id="KW-1185">Reference proteome</keyword>